<protein>
    <submittedName>
        <fullName evidence="3">Uncharacterized protein</fullName>
    </submittedName>
</protein>
<keyword evidence="1" id="KW-0175">Coiled coil</keyword>
<feature type="compositionally biased region" description="Basic residues" evidence="2">
    <location>
        <begin position="714"/>
        <end position="726"/>
    </location>
</feature>
<feature type="compositionally biased region" description="Low complexity" evidence="2">
    <location>
        <begin position="801"/>
        <end position="817"/>
    </location>
</feature>
<feature type="compositionally biased region" description="Low complexity" evidence="2">
    <location>
        <begin position="233"/>
        <end position="252"/>
    </location>
</feature>
<evidence type="ECO:0000256" key="2">
    <source>
        <dbReference type="SAM" id="MobiDB-lite"/>
    </source>
</evidence>
<feature type="coiled-coil region" evidence="1">
    <location>
        <begin position="12"/>
        <end position="39"/>
    </location>
</feature>
<feature type="compositionally biased region" description="Low complexity" evidence="2">
    <location>
        <begin position="890"/>
        <end position="899"/>
    </location>
</feature>
<proteinExistence type="predicted"/>
<feature type="region of interest" description="Disordered" evidence="2">
    <location>
        <begin position="166"/>
        <end position="330"/>
    </location>
</feature>
<dbReference type="Proteomes" id="UP001303889">
    <property type="component" value="Unassembled WGS sequence"/>
</dbReference>
<feature type="compositionally biased region" description="Polar residues" evidence="2">
    <location>
        <begin position="771"/>
        <end position="781"/>
    </location>
</feature>
<dbReference type="AlphaFoldDB" id="A0AAN6MTF8"/>
<feature type="compositionally biased region" description="Polar residues" evidence="2">
    <location>
        <begin position="727"/>
        <end position="740"/>
    </location>
</feature>
<organism evidence="3 4">
    <name type="scientific">Staphylotrichum tortipilum</name>
    <dbReference type="NCBI Taxonomy" id="2831512"/>
    <lineage>
        <taxon>Eukaryota</taxon>
        <taxon>Fungi</taxon>
        <taxon>Dikarya</taxon>
        <taxon>Ascomycota</taxon>
        <taxon>Pezizomycotina</taxon>
        <taxon>Sordariomycetes</taxon>
        <taxon>Sordariomycetidae</taxon>
        <taxon>Sordariales</taxon>
        <taxon>Chaetomiaceae</taxon>
        <taxon>Staphylotrichum</taxon>
    </lineage>
</organism>
<comment type="caution">
    <text evidence="3">The sequence shown here is derived from an EMBL/GenBank/DDBJ whole genome shotgun (WGS) entry which is preliminary data.</text>
</comment>
<feature type="region of interest" description="Disordered" evidence="2">
    <location>
        <begin position="623"/>
        <end position="653"/>
    </location>
</feature>
<evidence type="ECO:0000313" key="3">
    <source>
        <dbReference type="EMBL" id="KAK3906073.1"/>
    </source>
</evidence>
<feature type="compositionally biased region" description="Pro residues" evidence="2">
    <location>
        <begin position="253"/>
        <end position="264"/>
    </location>
</feature>
<reference evidence="3" key="1">
    <citation type="journal article" date="2023" name="Mol. Phylogenet. Evol.">
        <title>Genome-scale phylogeny and comparative genomics of the fungal order Sordariales.</title>
        <authorList>
            <person name="Hensen N."/>
            <person name="Bonometti L."/>
            <person name="Westerberg I."/>
            <person name="Brannstrom I.O."/>
            <person name="Guillou S."/>
            <person name="Cros-Aarteil S."/>
            <person name="Calhoun S."/>
            <person name="Haridas S."/>
            <person name="Kuo A."/>
            <person name="Mondo S."/>
            <person name="Pangilinan J."/>
            <person name="Riley R."/>
            <person name="LaButti K."/>
            <person name="Andreopoulos B."/>
            <person name="Lipzen A."/>
            <person name="Chen C."/>
            <person name="Yan M."/>
            <person name="Daum C."/>
            <person name="Ng V."/>
            <person name="Clum A."/>
            <person name="Steindorff A."/>
            <person name="Ohm R.A."/>
            <person name="Martin F."/>
            <person name="Silar P."/>
            <person name="Natvig D.O."/>
            <person name="Lalanne C."/>
            <person name="Gautier V."/>
            <person name="Ament-Velasquez S.L."/>
            <person name="Kruys A."/>
            <person name="Hutchinson M.I."/>
            <person name="Powell A.J."/>
            <person name="Barry K."/>
            <person name="Miller A.N."/>
            <person name="Grigoriev I.V."/>
            <person name="Debuchy R."/>
            <person name="Gladieux P."/>
            <person name="Hiltunen Thoren M."/>
            <person name="Johannesson H."/>
        </authorList>
    </citation>
    <scope>NUCLEOTIDE SEQUENCE</scope>
    <source>
        <strain evidence="3">CBS 103.79</strain>
    </source>
</reference>
<feature type="compositionally biased region" description="Basic and acidic residues" evidence="2">
    <location>
        <begin position="632"/>
        <end position="653"/>
    </location>
</feature>
<evidence type="ECO:0000256" key="1">
    <source>
        <dbReference type="SAM" id="Coils"/>
    </source>
</evidence>
<name>A0AAN6MTF8_9PEZI</name>
<feature type="region of interest" description="Disordered" evidence="2">
    <location>
        <begin position="917"/>
        <end position="956"/>
    </location>
</feature>
<accession>A0AAN6MTF8</accession>
<feature type="compositionally biased region" description="Polar residues" evidence="2">
    <location>
        <begin position="870"/>
        <end position="888"/>
    </location>
</feature>
<gene>
    <name evidence="3" type="ORF">C8A05DRAFT_12174</name>
</gene>
<sequence>MPAPSQGLAPETRRAEANHAELKRKIEALRSEYDNQTRLAVLDLRQKSKAAYAEFDRQHADIAAQLDKSLRGSVEAVLRQKLELEIDALQRAHREQDEARLRAYNEQRQKYEQAIFTTIDALIFAGSAPSSGHLPVLPSRLADDGRAVAGQAPGAETNPAPLAAAEVPLQPPLPTPTKTPKETGKQLPVPSQRAASENALGRPPQGYAAHRQVAPTAPLRQPGSGSGEEEPEGLTSSTQSPSDSAQSSASPVTPAPGPESPPAEPASTVPAHDHPSPTSDVTQKRKANGESIDQSPASTPKPAKRAKLERPIRANNAATPHSPAPELHHPPERTVSFEEVYGAPGKPAQYNHVIVRYPVGTGEFYILRCDEHGVHFGEHPLRGAAKHLASAQHGYMSKAHATAIETLGHRVVGCTQAMMDQHNQAALRAFKGGYKAFNANNLSQAKRAELGFPPLDPLASQKAASQRKLMAGVSDPVPCRFYVCSGGELKFPVLILPWGDLSPAGLVGTLADIGFFREVTEDGKSLGVPKLPKCYVYDEGRSGILGIRGWAKGYESGGPLEKKREFPVLCAENQDYRMWNVGWVMAAQLSPLDFDDPSSRSVPFFREARGYCYNRILRLKSDTATPRQGRTRHTETEDVDMKDAADGESDRDSISQAIMTDSERAQALHLQAPARGGFTAINSHGSADGGASRSARESLEPPSKAGSVSSAGGRNHRRVFKIHARSSNRPAAQLPRTSPSMVLPERPAEGSMSPKGGEMQAPSEVGRPSPASLQNIVQGFSTPAAGSPRPGSQSPKPATARRPLPSGPMRSGSPSRSALLSAVSAKLVQPLRDSRAGSAPVQPSEPKDPMDAETRPFASASAVPGLSRHATPQPSASASTPDPVQKRTSPAPAAQLPPLLSTLPPILHLRTTPLATPTASASNTRANSPTPAQQQTKSATPTTSASFFKPETPSLTPTVAQQPAAFLPSMDVFDLTGAMEGDKEVFRSTAPGQSLRLIDDRQSGVLTTPSDAAVALRIDPKKVKTAERVSLQGGAVCVVTLVYQGEDGGADGVKQTLVLEKARSTASGMLNGLVHARRLCRRLQELNPETACPPPKTDLSSVLWRFDNQAAAPSTPAAIAVATPVAE</sequence>
<feature type="coiled-coil region" evidence="1">
    <location>
        <begin position="79"/>
        <end position="114"/>
    </location>
</feature>
<feature type="compositionally biased region" description="Polar residues" evidence="2">
    <location>
        <begin position="925"/>
        <end position="946"/>
    </location>
</feature>
<feature type="region of interest" description="Disordered" evidence="2">
    <location>
        <begin position="677"/>
        <end position="899"/>
    </location>
</feature>
<dbReference type="EMBL" id="MU855337">
    <property type="protein sequence ID" value="KAK3906073.1"/>
    <property type="molecule type" value="Genomic_DNA"/>
</dbReference>
<evidence type="ECO:0000313" key="4">
    <source>
        <dbReference type="Proteomes" id="UP001303889"/>
    </source>
</evidence>
<feature type="compositionally biased region" description="Basic and acidic residues" evidence="2">
    <location>
        <begin position="845"/>
        <end position="854"/>
    </location>
</feature>
<reference evidence="3" key="2">
    <citation type="submission" date="2023-05" db="EMBL/GenBank/DDBJ databases">
        <authorList>
            <consortium name="Lawrence Berkeley National Laboratory"/>
            <person name="Steindorff A."/>
            <person name="Hensen N."/>
            <person name="Bonometti L."/>
            <person name="Westerberg I."/>
            <person name="Brannstrom I.O."/>
            <person name="Guillou S."/>
            <person name="Cros-Aarteil S."/>
            <person name="Calhoun S."/>
            <person name="Haridas S."/>
            <person name="Kuo A."/>
            <person name="Mondo S."/>
            <person name="Pangilinan J."/>
            <person name="Riley R."/>
            <person name="Labutti K."/>
            <person name="Andreopoulos B."/>
            <person name="Lipzen A."/>
            <person name="Chen C."/>
            <person name="Yanf M."/>
            <person name="Daum C."/>
            <person name="Ng V."/>
            <person name="Clum A."/>
            <person name="Ohm R."/>
            <person name="Martin F."/>
            <person name="Silar P."/>
            <person name="Natvig D."/>
            <person name="Lalanne C."/>
            <person name="Gautier V."/>
            <person name="Ament-Velasquez S.L."/>
            <person name="Kruys A."/>
            <person name="Hutchinson M.I."/>
            <person name="Powell A.J."/>
            <person name="Barry K."/>
            <person name="Miller A.N."/>
            <person name="Grigoriev I.V."/>
            <person name="Debuchy R."/>
            <person name="Gladieux P."/>
            <person name="Thoren M.H."/>
            <person name="Johannesson H."/>
        </authorList>
    </citation>
    <scope>NUCLEOTIDE SEQUENCE</scope>
    <source>
        <strain evidence="3">CBS 103.79</strain>
    </source>
</reference>
<keyword evidence="4" id="KW-1185">Reference proteome</keyword>